<dbReference type="InterPro" id="IPR029063">
    <property type="entry name" value="SAM-dependent_MTases_sf"/>
</dbReference>
<evidence type="ECO:0000313" key="2">
    <source>
        <dbReference type="EMBL" id="RMZ66926.1"/>
    </source>
</evidence>
<dbReference type="OrthoDB" id="2013972at2759"/>
<evidence type="ECO:0000313" key="3">
    <source>
        <dbReference type="Proteomes" id="UP000265663"/>
    </source>
</evidence>
<dbReference type="SUPFAM" id="SSF53335">
    <property type="entry name" value="S-adenosyl-L-methionine-dependent methyltransferases"/>
    <property type="match status" value="1"/>
</dbReference>
<accession>A0A3M7LXM0</accession>
<gene>
    <name evidence="2" type="ORF">GMOD_00002306</name>
</gene>
<dbReference type="AlphaFoldDB" id="A0A3M7LXM0"/>
<dbReference type="PANTHER" id="PTHR43591:SF105">
    <property type="entry name" value="METHYLTRANSFERASE DOMAIN-CONTAINING PROTEIN-RELATED"/>
    <property type="match status" value="1"/>
</dbReference>
<dbReference type="GO" id="GO:0008168">
    <property type="term" value="F:methyltransferase activity"/>
    <property type="evidence" value="ECO:0007669"/>
    <property type="project" value="TreeGrafter"/>
</dbReference>
<dbReference type="EMBL" id="KE747809">
    <property type="protein sequence ID" value="RMZ66926.1"/>
    <property type="molecule type" value="Genomic_DNA"/>
</dbReference>
<proteinExistence type="predicted"/>
<feature type="compositionally biased region" description="Low complexity" evidence="1">
    <location>
        <begin position="149"/>
        <end position="166"/>
    </location>
</feature>
<keyword evidence="3" id="KW-1185">Reference proteome</keyword>
<feature type="region of interest" description="Disordered" evidence="1">
    <location>
        <begin position="179"/>
        <end position="229"/>
    </location>
</feature>
<sequence length="530" mass="59192">MYNVGTHPPGRGGAPSLAAGPCACVCLCQQQQWHHWHHWHQWQRAEYMSSLQPGQGCGRHSGPPPLSATHTPLPPYPPRPLTRPAAVWPPNTNQKSALPQPVSSPWPARLVRGQPVGTDTPACEALVCRPGATSPPQSAVLSNPIVMDSSAQSQSQSQSQSQYKSSEAIGMHLQQDSAVHLHHASQSSPQPLPSTPQHAPSHPDPSSLESEHDQGFESDSGFDSGSLLGDETDSLASSILNHRMENGRQYHAYRDGSYWGPNDELAKEILDFAHHMYLLTLDQKLHLAPLQNPQKILDCGTGTGIWAIDMADQYPSATVTGTDLSPIQPEWVPPNCHFEIDDVSQDWTFPPDHFDFIHIRELFGCIPDWDFFFAQAYQHTKPGGWIEIVEHSVCPISDDESMGPDHFYHTWGKVVVEMGDRFGKTFTIWEESAERLRRAGFVDVTVVDYKWPMNGWPTDKQLKNIGRWNQLRLMDGVEGFMLRLLTQVGGWSIARAQLHLAQMRKELKSYRAHAYLPGTVVYARKPFATR</sequence>
<feature type="region of interest" description="Disordered" evidence="1">
    <location>
        <begin position="53"/>
        <end position="115"/>
    </location>
</feature>
<name>A0A3M7LXM0_9PLEO</name>
<feature type="region of interest" description="Disordered" evidence="1">
    <location>
        <begin position="147"/>
        <end position="166"/>
    </location>
</feature>
<feature type="compositionally biased region" description="Pro residues" evidence="1">
    <location>
        <begin position="62"/>
        <end position="81"/>
    </location>
</feature>
<dbReference type="Proteomes" id="UP000265663">
    <property type="component" value="Unassembled WGS sequence"/>
</dbReference>
<feature type="compositionally biased region" description="Polar residues" evidence="1">
    <location>
        <begin position="90"/>
        <end position="103"/>
    </location>
</feature>
<dbReference type="PANTHER" id="PTHR43591">
    <property type="entry name" value="METHYLTRANSFERASE"/>
    <property type="match status" value="1"/>
</dbReference>
<dbReference type="CDD" id="cd02440">
    <property type="entry name" value="AdoMet_MTases"/>
    <property type="match status" value="1"/>
</dbReference>
<evidence type="ECO:0000256" key="1">
    <source>
        <dbReference type="SAM" id="MobiDB-lite"/>
    </source>
</evidence>
<reference evidence="2 3" key="1">
    <citation type="journal article" date="2014" name="PLoS ONE">
        <title>De novo Genome Assembly of the Fungal Plant Pathogen Pyrenophora semeniperda.</title>
        <authorList>
            <person name="Soliai M.M."/>
            <person name="Meyer S.E."/>
            <person name="Udall J.A."/>
            <person name="Elzinga D.E."/>
            <person name="Hermansen R.A."/>
            <person name="Bodily P.M."/>
            <person name="Hart A.A."/>
            <person name="Coleman C.E."/>
        </authorList>
    </citation>
    <scope>NUCLEOTIDE SEQUENCE [LARGE SCALE GENOMIC DNA]</scope>
    <source>
        <strain evidence="2 3">CCB06</strain>
        <tissue evidence="2">Mycelium</tissue>
    </source>
</reference>
<feature type="compositionally biased region" description="Low complexity" evidence="1">
    <location>
        <begin position="217"/>
        <end position="229"/>
    </location>
</feature>
<organism evidence="2 3">
    <name type="scientific">Pyrenophora seminiperda CCB06</name>
    <dbReference type="NCBI Taxonomy" id="1302712"/>
    <lineage>
        <taxon>Eukaryota</taxon>
        <taxon>Fungi</taxon>
        <taxon>Dikarya</taxon>
        <taxon>Ascomycota</taxon>
        <taxon>Pezizomycotina</taxon>
        <taxon>Dothideomycetes</taxon>
        <taxon>Pleosporomycetidae</taxon>
        <taxon>Pleosporales</taxon>
        <taxon>Pleosporineae</taxon>
        <taxon>Pleosporaceae</taxon>
        <taxon>Pyrenophora</taxon>
    </lineage>
</organism>
<protein>
    <submittedName>
        <fullName evidence="2">UMTA protein</fullName>
    </submittedName>
</protein>
<dbReference type="Pfam" id="PF13489">
    <property type="entry name" value="Methyltransf_23"/>
    <property type="match status" value="1"/>
</dbReference>
<dbReference type="Gene3D" id="3.40.50.150">
    <property type="entry name" value="Vaccinia Virus protein VP39"/>
    <property type="match status" value="1"/>
</dbReference>